<evidence type="ECO:0000259" key="2">
    <source>
        <dbReference type="Pfam" id="PF13391"/>
    </source>
</evidence>
<dbReference type="EMBL" id="WHUW01000081">
    <property type="protein sequence ID" value="KAF8427175.1"/>
    <property type="molecule type" value="Genomic_DNA"/>
</dbReference>
<proteinExistence type="predicted"/>
<evidence type="ECO:0000313" key="4">
    <source>
        <dbReference type="Proteomes" id="UP001194468"/>
    </source>
</evidence>
<evidence type="ECO:0000313" key="3">
    <source>
        <dbReference type="EMBL" id="KAF8427175.1"/>
    </source>
</evidence>
<feature type="compositionally biased region" description="Acidic residues" evidence="1">
    <location>
        <begin position="251"/>
        <end position="260"/>
    </location>
</feature>
<dbReference type="AlphaFoldDB" id="A0AAD4G7N3"/>
<evidence type="ECO:0000256" key="1">
    <source>
        <dbReference type="SAM" id="MobiDB-lite"/>
    </source>
</evidence>
<dbReference type="Proteomes" id="UP001194468">
    <property type="component" value="Unassembled WGS sequence"/>
</dbReference>
<protein>
    <recommendedName>
        <fullName evidence="2">HNH nuclease domain-containing protein</fullName>
    </recommendedName>
</protein>
<organism evidence="3 4">
    <name type="scientific">Boletus edulis BED1</name>
    <dbReference type="NCBI Taxonomy" id="1328754"/>
    <lineage>
        <taxon>Eukaryota</taxon>
        <taxon>Fungi</taxon>
        <taxon>Dikarya</taxon>
        <taxon>Basidiomycota</taxon>
        <taxon>Agaricomycotina</taxon>
        <taxon>Agaricomycetes</taxon>
        <taxon>Agaricomycetidae</taxon>
        <taxon>Boletales</taxon>
        <taxon>Boletineae</taxon>
        <taxon>Boletaceae</taxon>
        <taxon>Boletoideae</taxon>
        <taxon>Boletus</taxon>
    </lineage>
</organism>
<sequence length="354" mass="40595">MTSVDIYLPIQVESTFHALSIPRRDIERLAKRPLKWLRFATFTVCGAKGHLSTTKGGQTVDYENVSFENLADRYYYTPDSKLVPLHDLMISYISSVVHDRSSLYERLPSSLEEDVDINCIENGILLRADLHKEFGKANIVFLKAMCRFQTPNFAMEPNDVPRVEQDSMPDNRTTLQYMVESPTTEYFSVPPCDVQADWRDERHPPPSILLDFMYGAVVVHHWKCAHLREMLEERFRDFFQPVMAKIPEPSPPEDDEFEERDDPKDLDYDPSKDKQKGKGKGKVGKIFSSDASAGLLQAMDDVLLLGMLLKGTTPQSIAAEHERWHEGEELRSQEQSREKVQQWLNLSGQSQVAL</sequence>
<reference evidence="3" key="1">
    <citation type="submission" date="2019-10" db="EMBL/GenBank/DDBJ databases">
        <authorList>
            <consortium name="DOE Joint Genome Institute"/>
            <person name="Kuo A."/>
            <person name="Miyauchi S."/>
            <person name="Kiss E."/>
            <person name="Drula E."/>
            <person name="Kohler A."/>
            <person name="Sanchez-Garcia M."/>
            <person name="Andreopoulos B."/>
            <person name="Barry K.W."/>
            <person name="Bonito G."/>
            <person name="Buee M."/>
            <person name="Carver A."/>
            <person name="Chen C."/>
            <person name="Cichocki N."/>
            <person name="Clum A."/>
            <person name="Culley D."/>
            <person name="Crous P.W."/>
            <person name="Fauchery L."/>
            <person name="Girlanda M."/>
            <person name="Hayes R."/>
            <person name="Keri Z."/>
            <person name="LaButti K."/>
            <person name="Lipzen A."/>
            <person name="Lombard V."/>
            <person name="Magnuson J."/>
            <person name="Maillard F."/>
            <person name="Morin E."/>
            <person name="Murat C."/>
            <person name="Nolan M."/>
            <person name="Ohm R."/>
            <person name="Pangilinan J."/>
            <person name="Pereira M."/>
            <person name="Perotto S."/>
            <person name="Peter M."/>
            <person name="Riley R."/>
            <person name="Sitrit Y."/>
            <person name="Stielow B."/>
            <person name="Szollosi G."/>
            <person name="Zifcakova L."/>
            <person name="Stursova M."/>
            <person name="Spatafora J.W."/>
            <person name="Tedersoo L."/>
            <person name="Vaario L.-M."/>
            <person name="Yamada A."/>
            <person name="Yan M."/>
            <person name="Wang P."/>
            <person name="Xu J."/>
            <person name="Bruns T."/>
            <person name="Baldrian P."/>
            <person name="Vilgalys R."/>
            <person name="Henrissat B."/>
            <person name="Grigoriev I.V."/>
            <person name="Hibbett D."/>
            <person name="Nagy L.G."/>
            <person name="Martin F.M."/>
        </authorList>
    </citation>
    <scope>NUCLEOTIDE SEQUENCE</scope>
    <source>
        <strain evidence="3">BED1</strain>
    </source>
</reference>
<feature type="domain" description="HNH nuclease" evidence="2">
    <location>
        <begin position="109"/>
        <end position="141"/>
    </location>
</feature>
<dbReference type="InterPro" id="IPR003615">
    <property type="entry name" value="HNH_nuc"/>
</dbReference>
<accession>A0AAD4G7N3</accession>
<name>A0AAD4G7N3_BOLED</name>
<feature type="compositionally biased region" description="Basic and acidic residues" evidence="1">
    <location>
        <begin position="261"/>
        <end position="276"/>
    </location>
</feature>
<reference evidence="3" key="2">
    <citation type="journal article" date="2020" name="Nat. Commun.">
        <title>Large-scale genome sequencing of mycorrhizal fungi provides insights into the early evolution of symbiotic traits.</title>
        <authorList>
            <person name="Miyauchi S."/>
            <person name="Kiss E."/>
            <person name="Kuo A."/>
            <person name="Drula E."/>
            <person name="Kohler A."/>
            <person name="Sanchez-Garcia M."/>
            <person name="Morin E."/>
            <person name="Andreopoulos B."/>
            <person name="Barry K.W."/>
            <person name="Bonito G."/>
            <person name="Buee M."/>
            <person name="Carver A."/>
            <person name="Chen C."/>
            <person name="Cichocki N."/>
            <person name="Clum A."/>
            <person name="Culley D."/>
            <person name="Crous P.W."/>
            <person name="Fauchery L."/>
            <person name="Girlanda M."/>
            <person name="Hayes R.D."/>
            <person name="Keri Z."/>
            <person name="LaButti K."/>
            <person name="Lipzen A."/>
            <person name="Lombard V."/>
            <person name="Magnuson J."/>
            <person name="Maillard F."/>
            <person name="Murat C."/>
            <person name="Nolan M."/>
            <person name="Ohm R.A."/>
            <person name="Pangilinan J."/>
            <person name="Pereira M.F."/>
            <person name="Perotto S."/>
            <person name="Peter M."/>
            <person name="Pfister S."/>
            <person name="Riley R."/>
            <person name="Sitrit Y."/>
            <person name="Stielow J.B."/>
            <person name="Szollosi G."/>
            <person name="Zifcakova L."/>
            <person name="Stursova M."/>
            <person name="Spatafora J.W."/>
            <person name="Tedersoo L."/>
            <person name="Vaario L.M."/>
            <person name="Yamada A."/>
            <person name="Yan M."/>
            <person name="Wang P."/>
            <person name="Xu J."/>
            <person name="Bruns T."/>
            <person name="Baldrian P."/>
            <person name="Vilgalys R."/>
            <person name="Dunand C."/>
            <person name="Henrissat B."/>
            <person name="Grigoriev I.V."/>
            <person name="Hibbett D."/>
            <person name="Nagy L.G."/>
            <person name="Martin F.M."/>
        </authorList>
    </citation>
    <scope>NUCLEOTIDE SEQUENCE</scope>
    <source>
        <strain evidence="3">BED1</strain>
    </source>
</reference>
<keyword evidence="4" id="KW-1185">Reference proteome</keyword>
<dbReference type="Pfam" id="PF13391">
    <property type="entry name" value="HNH_2"/>
    <property type="match status" value="1"/>
</dbReference>
<feature type="region of interest" description="Disordered" evidence="1">
    <location>
        <begin position="244"/>
        <end position="284"/>
    </location>
</feature>
<gene>
    <name evidence="3" type="ORF">L210DRAFT_3420256</name>
</gene>
<comment type="caution">
    <text evidence="3">The sequence shown here is derived from an EMBL/GenBank/DDBJ whole genome shotgun (WGS) entry which is preliminary data.</text>
</comment>